<feature type="non-terminal residue" evidence="2">
    <location>
        <position position="1"/>
    </location>
</feature>
<dbReference type="EMBL" id="CAUYUJ010017534">
    <property type="protein sequence ID" value="CAK0875603.1"/>
    <property type="molecule type" value="Genomic_DNA"/>
</dbReference>
<protein>
    <submittedName>
        <fullName evidence="2">Uncharacterized protein</fullName>
    </submittedName>
</protein>
<reference evidence="2" key="1">
    <citation type="submission" date="2023-10" db="EMBL/GenBank/DDBJ databases">
        <authorList>
            <person name="Chen Y."/>
            <person name="Shah S."/>
            <person name="Dougan E. K."/>
            <person name="Thang M."/>
            <person name="Chan C."/>
        </authorList>
    </citation>
    <scope>NUCLEOTIDE SEQUENCE [LARGE SCALE GENOMIC DNA]</scope>
</reference>
<feature type="compositionally biased region" description="Pro residues" evidence="1">
    <location>
        <begin position="15"/>
        <end position="41"/>
    </location>
</feature>
<proteinExistence type="predicted"/>
<keyword evidence="3" id="KW-1185">Reference proteome</keyword>
<feature type="compositionally biased region" description="Low complexity" evidence="1">
    <location>
        <begin position="42"/>
        <end position="56"/>
    </location>
</feature>
<organism evidence="2 3">
    <name type="scientific">Prorocentrum cordatum</name>
    <dbReference type="NCBI Taxonomy" id="2364126"/>
    <lineage>
        <taxon>Eukaryota</taxon>
        <taxon>Sar</taxon>
        <taxon>Alveolata</taxon>
        <taxon>Dinophyceae</taxon>
        <taxon>Prorocentrales</taxon>
        <taxon>Prorocentraceae</taxon>
        <taxon>Prorocentrum</taxon>
    </lineage>
</organism>
<evidence type="ECO:0000313" key="3">
    <source>
        <dbReference type="Proteomes" id="UP001189429"/>
    </source>
</evidence>
<name>A0ABN9VQ98_9DINO</name>
<comment type="caution">
    <text evidence="2">The sequence shown here is derived from an EMBL/GenBank/DDBJ whole genome shotgun (WGS) entry which is preliminary data.</text>
</comment>
<sequence>GGHYSGMKVTGCAPTPSPTPNPTPSPAHSPAPYPTPSPPTLSPTTSPTLSPTLSPTTPSPTPSPPTLSPTTSPTPSPTLSPTTPSPTPSPPTLSPTTSPTPSPTLSQTTASPTPAGAAVAATGDPHLQNIFGQRFDLMRAGRHVLIQIPRGAGSEGTLLRVEAEAQSLGTHCSEMYSQEVNPTGKWVARKHLGGLQFRAADDVTETPKWLRFGSVDLKLVHGRALTGVRFLNLYVKRLGSTGISVGGLLGMDDHSQESTPSTRCIRELNLVMSPSLPNSL</sequence>
<gene>
    <name evidence="2" type="ORF">PCOR1329_LOCUS60230</name>
</gene>
<dbReference type="PRINTS" id="PR01217">
    <property type="entry name" value="PRICHEXTENSN"/>
</dbReference>
<evidence type="ECO:0000256" key="1">
    <source>
        <dbReference type="SAM" id="MobiDB-lite"/>
    </source>
</evidence>
<accession>A0ABN9VQ98</accession>
<feature type="compositionally biased region" description="Low complexity" evidence="1">
    <location>
        <begin position="103"/>
        <end position="118"/>
    </location>
</feature>
<feature type="region of interest" description="Disordered" evidence="1">
    <location>
        <begin position="1"/>
        <end position="118"/>
    </location>
</feature>
<feature type="compositionally biased region" description="Pro residues" evidence="1">
    <location>
        <begin position="57"/>
        <end position="102"/>
    </location>
</feature>
<dbReference type="Proteomes" id="UP001189429">
    <property type="component" value="Unassembled WGS sequence"/>
</dbReference>
<evidence type="ECO:0000313" key="2">
    <source>
        <dbReference type="EMBL" id="CAK0875603.1"/>
    </source>
</evidence>